<dbReference type="PANTHER" id="PTHR14413:SF16">
    <property type="entry name" value="LARGE RIBOSOMAL SUBUNIT PROTEIN BL17M"/>
    <property type="match status" value="1"/>
</dbReference>
<organism evidence="6 7">
    <name type="scientific">Laccaria amethystina LaAM-08-1</name>
    <dbReference type="NCBI Taxonomy" id="1095629"/>
    <lineage>
        <taxon>Eukaryota</taxon>
        <taxon>Fungi</taxon>
        <taxon>Dikarya</taxon>
        <taxon>Basidiomycota</taxon>
        <taxon>Agaricomycotina</taxon>
        <taxon>Agaricomycetes</taxon>
        <taxon>Agaricomycetidae</taxon>
        <taxon>Agaricales</taxon>
        <taxon>Agaricineae</taxon>
        <taxon>Hydnangiaceae</taxon>
        <taxon>Laccaria</taxon>
    </lineage>
</organism>
<accession>A0A0C9XZ08</accession>
<evidence type="ECO:0000313" key="7">
    <source>
        <dbReference type="Proteomes" id="UP000054477"/>
    </source>
</evidence>
<feature type="compositionally biased region" description="Basic and acidic residues" evidence="5">
    <location>
        <begin position="249"/>
        <end position="259"/>
    </location>
</feature>
<dbReference type="OrthoDB" id="275000at2759"/>
<dbReference type="InterPro" id="IPR000456">
    <property type="entry name" value="Ribosomal_bL17"/>
</dbReference>
<dbReference type="GO" id="GO:0006412">
    <property type="term" value="P:translation"/>
    <property type="evidence" value="ECO:0007669"/>
    <property type="project" value="InterPro"/>
</dbReference>
<evidence type="ECO:0000256" key="1">
    <source>
        <dbReference type="ARBA" id="ARBA00008777"/>
    </source>
</evidence>
<evidence type="ECO:0000313" key="6">
    <source>
        <dbReference type="EMBL" id="KIK06914.1"/>
    </source>
</evidence>
<keyword evidence="2 4" id="KW-0689">Ribosomal protein</keyword>
<dbReference type="GO" id="GO:0003735">
    <property type="term" value="F:structural constituent of ribosome"/>
    <property type="evidence" value="ECO:0007669"/>
    <property type="project" value="InterPro"/>
</dbReference>
<keyword evidence="7" id="KW-1185">Reference proteome</keyword>
<dbReference type="PANTHER" id="PTHR14413">
    <property type="entry name" value="RIBOSOMAL PROTEIN L17"/>
    <property type="match status" value="1"/>
</dbReference>
<dbReference type="Pfam" id="PF01196">
    <property type="entry name" value="Ribosomal_L17"/>
    <property type="match status" value="1"/>
</dbReference>
<feature type="region of interest" description="Disordered" evidence="5">
    <location>
        <begin position="231"/>
        <end position="291"/>
    </location>
</feature>
<dbReference type="InterPro" id="IPR047859">
    <property type="entry name" value="Ribosomal_bL17_CS"/>
</dbReference>
<evidence type="ECO:0008006" key="8">
    <source>
        <dbReference type="Google" id="ProtNLM"/>
    </source>
</evidence>
<dbReference type="SUPFAM" id="SSF64263">
    <property type="entry name" value="Prokaryotic ribosomal protein L17"/>
    <property type="match status" value="1"/>
</dbReference>
<reference evidence="7" key="2">
    <citation type="submission" date="2015-01" db="EMBL/GenBank/DDBJ databases">
        <title>Evolutionary Origins and Diversification of the Mycorrhizal Mutualists.</title>
        <authorList>
            <consortium name="DOE Joint Genome Institute"/>
            <consortium name="Mycorrhizal Genomics Consortium"/>
            <person name="Kohler A."/>
            <person name="Kuo A."/>
            <person name="Nagy L.G."/>
            <person name="Floudas D."/>
            <person name="Copeland A."/>
            <person name="Barry K.W."/>
            <person name="Cichocki N."/>
            <person name="Veneault-Fourrey C."/>
            <person name="LaButti K."/>
            <person name="Lindquist E.A."/>
            <person name="Lipzen A."/>
            <person name="Lundell T."/>
            <person name="Morin E."/>
            <person name="Murat C."/>
            <person name="Riley R."/>
            <person name="Ohm R."/>
            <person name="Sun H."/>
            <person name="Tunlid A."/>
            <person name="Henrissat B."/>
            <person name="Grigoriev I.V."/>
            <person name="Hibbett D.S."/>
            <person name="Martin F."/>
        </authorList>
    </citation>
    <scope>NUCLEOTIDE SEQUENCE [LARGE SCALE GENOMIC DNA]</scope>
    <source>
        <strain evidence="7">LaAM-08-1</strain>
    </source>
</reference>
<evidence type="ECO:0000256" key="5">
    <source>
        <dbReference type="SAM" id="MobiDB-lite"/>
    </source>
</evidence>
<dbReference type="HOGENOM" id="CLU_074407_1_4_1"/>
<evidence type="ECO:0000256" key="2">
    <source>
        <dbReference type="ARBA" id="ARBA00022980"/>
    </source>
</evidence>
<dbReference type="HAMAP" id="MF_01368">
    <property type="entry name" value="Ribosomal_bL17"/>
    <property type="match status" value="1"/>
</dbReference>
<dbReference type="Proteomes" id="UP000054477">
    <property type="component" value="Unassembled WGS sequence"/>
</dbReference>
<dbReference type="NCBIfam" id="TIGR00059">
    <property type="entry name" value="L17"/>
    <property type="match status" value="1"/>
</dbReference>
<sequence>MKHGVAFRKFSRTSSHRMLMLRNLVTSLFEHEQIKTTLPKARDTARLAEKIITLGKRGDRVAQTRASAFLLKPNTLTKLFGTFAQRYADRPGGYTRIHKFGNRKGDNASHAVVELVDNPRDLRWEMTSRAVGWEVLRDKLRNQRPEAIIKIGGKGTQDIIERERRLEFGEKGAILRPKTRWNLQKILKYRDSAASGEFSQKASEYVVCYLFQDHLLATPVAFKAIHDEMVKKNPKTLPPRPRAGQKQPGETRRVLDLARGKLGHSRSPPKGHILTMKSAFRPKPKDAAASQ</sequence>
<evidence type="ECO:0000256" key="3">
    <source>
        <dbReference type="ARBA" id="ARBA00023274"/>
    </source>
</evidence>
<dbReference type="EMBL" id="KN838550">
    <property type="protein sequence ID" value="KIK06914.1"/>
    <property type="molecule type" value="Genomic_DNA"/>
</dbReference>
<keyword evidence="3 4" id="KW-0687">Ribonucleoprotein</keyword>
<dbReference type="Gene3D" id="3.90.1030.10">
    <property type="entry name" value="Ribosomal protein L17"/>
    <property type="match status" value="1"/>
</dbReference>
<dbReference type="STRING" id="1095629.A0A0C9XZ08"/>
<name>A0A0C9XZ08_9AGAR</name>
<dbReference type="AlphaFoldDB" id="A0A0C9XZ08"/>
<gene>
    <name evidence="6" type="ORF">K443DRAFT_673808</name>
</gene>
<proteinExistence type="inferred from homology"/>
<protein>
    <recommendedName>
        <fullName evidence="8">Ribosomal protein L17</fullName>
    </recommendedName>
</protein>
<dbReference type="PROSITE" id="PS01167">
    <property type="entry name" value="RIBOSOMAL_L17"/>
    <property type="match status" value="1"/>
</dbReference>
<reference evidence="6 7" key="1">
    <citation type="submission" date="2014-04" db="EMBL/GenBank/DDBJ databases">
        <authorList>
            <consortium name="DOE Joint Genome Institute"/>
            <person name="Kuo A."/>
            <person name="Kohler A."/>
            <person name="Nagy L.G."/>
            <person name="Floudas D."/>
            <person name="Copeland A."/>
            <person name="Barry K.W."/>
            <person name="Cichocki N."/>
            <person name="Veneault-Fourrey C."/>
            <person name="LaButti K."/>
            <person name="Lindquist E.A."/>
            <person name="Lipzen A."/>
            <person name="Lundell T."/>
            <person name="Morin E."/>
            <person name="Murat C."/>
            <person name="Sun H."/>
            <person name="Tunlid A."/>
            <person name="Henrissat B."/>
            <person name="Grigoriev I.V."/>
            <person name="Hibbett D.S."/>
            <person name="Martin F."/>
            <person name="Nordberg H.P."/>
            <person name="Cantor M.N."/>
            <person name="Hua S.X."/>
        </authorList>
    </citation>
    <scope>NUCLEOTIDE SEQUENCE [LARGE SCALE GENOMIC DNA]</scope>
    <source>
        <strain evidence="6 7">LaAM-08-1</strain>
    </source>
</reference>
<dbReference type="GO" id="GO:0005762">
    <property type="term" value="C:mitochondrial large ribosomal subunit"/>
    <property type="evidence" value="ECO:0007669"/>
    <property type="project" value="TreeGrafter"/>
</dbReference>
<evidence type="ECO:0000256" key="4">
    <source>
        <dbReference type="RuleBase" id="RU000660"/>
    </source>
</evidence>
<comment type="similarity">
    <text evidence="1 4">Belongs to the bacterial ribosomal protein bL17 family.</text>
</comment>
<dbReference type="InterPro" id="IPR036373">
    <property type="entry name" value="Ribosomal_bL17_sf"/>
</dbReference>